<evidence type="ECO:0000256" key="2">
    <source>
        <dbReference type="SAM" id="SignalP"/>
    </source>
</evidence>
<sequence length="102" mass="10426">MKATIVAIFLLAAVTCSMGESWGNPPPCDTAPAQFIGLVTPTANADADTDAAKHGNGRPKSCALKHKSRAGTPCPFPEGATGAPSRNQQPTRSPLPRGSNGN</sequence>
<accession>A0A6B0UGS3</accession>
<feature type="chain" id="PRO_5025334879" evidence="2">
    <location>
        <begin position="20"/>
        <end position="102"/>
    </location>
</feature>
<proteinExistence type="predicted"/>
<reference evidence="3" key="1">
    <citation type="submission" date="2019-12" db="EMBL/GenBank/DDBJ databases">
        <title>An insight into the sialome of adult female Ixodes ricinus ticks feeding for 6 days.</title>
        <authorList>
            <person name="Perner J."/>
            <person name="Ribeiro J.M.C."/>
        </authorList>
    </citation>
    <scope>NUCLEOTIDE SEQUENCE</scope>
    <source>
        <strain evidence="3">Semi-engorged</strain>
        <tissue evidence="3">Salivary glands</tissue>
    </source>
</reference>
<organism evidence="3">
    <name type="scientific">Ixodes ricinus</name>
    <name type="common">Common tick</name>
    <name type="synonym">Acarus ricinus</name>
    <dbReference type="NCBI Taxonomy" id="34613"/>
    <lineage>
        <taxon>Eukaryota</taxon>
        <taxon>Metazoa</taxon>
        <taxon>Ecdysozoa</taxon>
        <taxon>Arthropoda</taxon>
        <taxon>Chelicerata</taxon>
        <taxon>Arachnida</taxon>
        <taxon>Acari</taxon>
        <taxon>Parasitiformes</taxon>
        <taxon>Ixodida</taxon>
        <taxon>Ixodoidea</taxon>
        <taxon>Ixodidae</taxon>
        <taxon>Ixodinae</taxon>
        <taxon>Ixodes</taxon>
    </lineage>
</organism>
<dbReference type="EMBL" id="GIFC01006382">
    <property type="protein sequence ID" value="MXU88465.1"/>
    <property type="molecule type" value="Transcribed_RNA"/>
</dbReference>
<evidence type="ECO:0000313" key="3">
    <source>
        <dbReference type="EMBL" id="MXU88465.1"/>
    </source>
</evidence>
<dbReference type="AlphaFoldDB" id="A0A6B0UGS3"/>
<feature type="signal peptide" evidence="2">
    <location>
        <begin position="1"/>
        <end position="19"/>
    </location>
</feature>
<evidence type="ECO:0000256" key="1">
    <source>
        <dbReference type="SAM" id="MobiDB-lite"/>
    </source>
</evidence>
<name>A0A6B0UGS3_IXORI</name>
<keyword evidence="2" id="KW-0732">Signal</keyword>
<feature type="region of interest" description="Disordered" evidence="1">
    <location>
        <begin position="46"/>
        <end position="102"/>
    </location>
</feature>
<protein>
    <submittedName>
        <fullName evidence="3">Putative secreted protein</fullName>
    </submittedName>
</protein>